<dbReference type="AlphaFoldDB" id="A0A3S0XR54"/>
<name>A0A3S0XR54_9PROT</name>
<protein>
    <submittedName>
        <fullName evidence="2">Type VI secretion system protein TssA</fullName>
    </submittedName>
</protein>
<dbReference type="NCBIfam" id="TIGR03363">
    <property type="entry name" value="VI_chp_8"/>
    <property type="match status" value="1"/>
</dbReference>
<keyword evidence="3" id="KW-1185">Reference proteome</keyword>
<dbReference type="PANTHER" id="PTHR37951">
    <property type="entry name" value="CYTOPLASMIC PROTEIN-RELATED"/>
    <property type="match status" value="1"/>
</dbReference>
<evidence type="ECO:0000313" key="3">
    <source>
        <dbReference type="Proteomes" id="UP000280346"/>
    </source>
</evidence>
<dbReference type="EMBL" id="RZIJ01000001">
    <property type="protein sequence ID" value="RUQ75869.1"/>
    <property type="molecule type" value="Genomic_DNA"/>
</dbReference>
<feature type="domain" description="ImpA N-terminal" evidence="1">
    <location>
        <begin position="13"/>
        <end position="139"/>
    </location>
</feature>
<evidence type="ECO:0000313" key="2">
    <source>
        <dbReference type="EMBL" id="RUQ75869.1"/>
    </source>
</evidence>
<accession>A0A3S0XR54</accession>
<dbReference type="InterPro" id="IPR010657">
    <property type="entry name" value="ImpA_N"/>
</dbReference>
<dbReference type="OrthoDB" id="9771118at2"/>
<comment type="caution">
    <text evidence="2">The sequence shown here is derived from an EMBL/GenBank/DDBJ whole genome shotgun (WGS) entry which is preliminary data.</text>
</comment>
<evidence type="ECO:0000259" key="1">
    <source>
        <dbReference type="Pfam" id="PF06812"/>
    </source>
</evidence>
<dbReference type="InterPro" id="IPR017740">
    <property type="entry name" value="TssA-like"/>
</dbReference>
<dbReference type="PANTHER" id="PTHR37951:SF1">
    <property type="entry name" value="TYPE VI SECRETION SYSTEM COMPONENT TSSA1"/>
    <property type="match status" value="1"/>
</dbReference>
<reference evidence="2 3" key="1">
    <citation type="submission" date="2018-12" db="EMBL/GenBank/DDBJ databases">
        <authorList>
            <person name="Yang Y."/>
        </authorList>
    </citation>
    <scope>NUCLEOTIDE SEQUENCE [LARGE SCALE GENOMIC DNA]</scope>
    <source>
        <strain evidence="2 3">GSF71</strain>
    </source>
</reference>
<organism evidence="2 3">
    <name type="scientific">Azospirillum doebereinerae</name>
    <dbReference type="NCBI Taxonomy" id="92933"/>
    <lineage>
        <taxon>Bacteria</taxon>
        <taxon>Pseudomonadati</taxon>
        <taxon>Pseudomonadota</taxon>
        <taxon>Alphaproteobacteria</taxon>
        <taxon>Rhodospirillales</taxon>
        <taxon>Azospirillaceae</taxon>
        <taxon>Azospirillum</taxon>
    </lineage>
</organism>
<gene>
    <name evidence="2" type="primary">tssA</name>
    <name evidence="2" type="ORF">EJ913_01785</name>
</gene>
<dbReference type="Pfam" id="PF06812">
    <property type="entry name" value="ImpA_N"/>
    <property type="match status" value="1"/>
</dbReference>
<dbReference type="Proteomes" id="UP000280346">
    <property type="component" value="Unassembled WGS sequence"/>
</dbReference>
<proteinExistence type="predicted"/>
<dbReference type="RefSeq" id="WP_126994248.1">
    <property type="nucleotide sequence ID" value="NZ_CP173190.1"/>
</dbReference>
<sequence>MPTPQLFDIEELLAAIEGDPDTGIDLRENASTDYYAVKDARSAARAAERSMDVEDDTGALLPEWRTILDVSPLILRTQAKDLEVTAWFIEALLRAQGFAGLRDGFALARGLVEKFWDNLYPAPDEDGIETRVGPLTGLNGESADGTLIQPIRKVPLTLGDTPYALWHYEQAIELSKITDENRRQARIDNGAVTWEQFEQSVRETPASEFRTLVEDIQGAIDEFEALGKALYDKAGYDAPPAGNIRNVLSAALDAVNYAARDRLATLTDDAPLAEAAAGPSGGDGGAAGGAVAATAKAAIGGVVTTRDDAFRALLQIADFFRKTEPHSPMSYTLEEVVRRGRMTLPELLQELITDEETRRLFFVASGAKAPPPAEQSGY</sequence>